<protein>
    <submittedName>
        <fullName evidence="1">Uncharacterized protein</fullName>
    </submittedName>
</protein>
<gene>
    <name evidence="1" type="ORF">Daesc_004394</name>
</gene>
<evidence type="ECO:0000313" key="1">
    <source>
        <dbReference type="EMBL" id="KAK6954427.1"/>
    </source>
</evidence>
<reference evidence="1 2" key="1">
    <citation type="journal article" date="2024" name="Front Chem Biol">
        <title>Unveiling the potential of Daldinia eschscholtzii MFLUCC 19-0629 through bioactivity and bioinformatics studies for enhanced sustainable agriculture production.</title>
        <authorList>
            <person name="Brooks S."/>
            <person name="Weaver J.A."/>
            <person name="Klomchit A."/>
            <person name="Alharthi S.A."/>
            <person name="Onlamun T."/>
            <person name="Nurani R."/>
            <person name="Vong T.K."/>
            <person name="Alberti F."/>
            <person name="Greco C."/>
        </authorList>
    </citation>
    <scope>NUCLEOTIDE SEQUENCE [LARGE SCALE GENOMIC DNA]</scope>
    <source>
        <strain evidence="1">MFLUCC 19-0629</strain>
    </source>
</reference>
<name>A0AAX6MPV2_9PEZI</name>
<proteinExistence type="predicted"/>
<sequence>MAFSQIATITPMPTQTTVNLFLGSKRESNYSFAASVVAADDTATTYEIKCKSGALNLPGFPTTTCDLKDPSYQPWTVIQGPSTMIGVLSTAIQNVTAVLDERCAIEARTAAYCNYTFLGNSAGTTTSTAYPTVITGESYVEYPIAITAGADKLRASNSTAAIEPVPTNSAELRKVGIGALGGIFLATMCIVI</sequence>
<dbReference type="PANTHER" id="PTHR40640:SF1">
    <property type="entry name" value="ANCHORED GLYCOPROTEIN, PUTATIVE (AFU_ORTHOLOGUE AFUA_8G04860)-RELATED"/>
    <property type="match status" value="1"/>
</dbReference>
<dbReference type="AlphaFoldDB" id="A0AAX6MPV2"/>
<evidence type="ECO:0000313" key="2">
    <source>
        <dbReference type="Proteomes" id="UP001369815"/>
    </source>
</evidence>
<dbReference type="EMBL" id="JBANMG010000004">
    <property type="protein sequence ID" value="KAK6954427.1"/>
    <property type="molecule type" value="Genomic_DNA"/>
</dbReference>
<dbReference type="PANTHER" id="PTHR40640">
    <property type="entry name" value="ANCHORED GLYCOPROTEIN, PUTATIVE (AFU_ORTHOLOGUE AFUA_8G04860)-RELATED"/>
    <property type="match status" value="1"/>
</dbReference>
<dbReference type="Proteomes" id="UP001369815">
    <property type="component" value="Unassembled WGS sequence"/>
</dbReference>
<keyword evidence="2" id="KW-1185">Reference proteome</keyword>
<organism evidence="1 2">
    <name type="scientific">Daldinia eschscholtzii</name>
    <dbReference type="NCBI Taxonomy" id="292717"/>
    <lineage>
        <taxon>Eukaryota</taxon>
        <taxon>Fungi</taxon>
        <taxon>Dikarya</taxon>
        <taxon>Ascomycota</taxon>
        <taxon>Pezizomycotina</taxon>
        <taxon>Sordariomycetes</taxon>
        <taxon>Xylariomycetidae</taxon>
        <taxon>Xylariales</taxon>
        <taxon>Hypoxylaceae</taxon>
        <taxon>Daldinia</taxon>
    </lineage>
</organism>
<comment type="caution">
    <text evidence="1">The sequence shown here is derived from an EMBL/GenBank/DDBJ whole genome shotgun (WGS) entry which is preliminary data.</text>
</comment>
<accession>A0AAX6MPV2</accession>